<sequence>MIDTDRMICVCNSMDMKAIAECIKTHGWESVDAMLNHRECELGNKCESCIEDGYENDGYSLAMVLSLVKQGRL</sequence>
<organism evidence="1 2">
    <name type="scientific">Sulfurimonas diazotrophicus</name>
    <dbReference type="NCBI Taxonomy" id="3131939"/>
    <lineage>
        <taxon>Bacteria</taxon>
        <taxon>Pseudomonadati</taxon>
        <taxon>Campylobacterota</taxon>
        <taxon>Epsilonproteobacteria</taxon>
        <taxon>Campylobacterales</taxon>
        <taxon>Sulfurimonadaceae</taxon>
        <taxon>Sulfurimonas</taxon>
    </lineage>
</organism>
<evidence type="ECO:0000313" key="1">
    <source>
        <dbReference type="EMBL" id="XAU15342.1"/>
    </source>
</evidence>
<dbReference type="EMBL" id="CP147920">
    <property type="protein sequence ID" value="XAU15342.1"/>
    <property type="molecule type" value="Genomic_DNA"/>
</dbReference>
<dbReference type="Proteomes" id="UP001447842">
    <property type="component" value="Chromosome"/>
</dbReference>
<keyword evidence="2" id="KW-1185">Reference proteome</keyword>
<proteinExistence type="predicted"/>
<protein>
    <recommendedName>
        <fullName evidence="3">(2Fe-2S)-binding protein</fullName>
    </recommendedName>
</protein>
<gene>
    <name evidence="1" type="ORF">WCY31_01275</name>
</gene>
<accession>A0ABZ3HAF0</accession>
<evidence type="ECO:0008006" key="3">
    <source>
        <dbReference type="Google" id="ProtNLM"/>
    </source>
</evidence>
<name>A0ABZ3HAF0_9BACT</name>
<dbReference type="RefSeq" id="WP_345970420.1">
    <property type="nucleotide sequence ID" value="NZ_CP147920.1"/>
</dbReference>
<evidence type="ECO:0000313" key="2">
    <source>
        <dbReference type="Proteomes" id="UP001447842"/>
    </source>
</evidence>
<reference evidence="1 2" key="1">
    <citation type="submission" date="2024-03" db="EMBL/GenBank/DDBJ databases">
        <title>Sulfurimonas sp. HSL3-1.</title>
        <authorList>
            <person name="Wang S."/>
        </authorList>
    </citation>
    <scope>NUCLEOTIDE SEQUENCE [LARGE SCALE GENOMIC DNA]</scope>
    <source>
        <strain evidence="1 2">HSL3-1</strain>
    </source>
</reference>